<reference evidence="2" key="1">
    <citation type="submission" date="2007-03" db="EMBL/GenBank/DDBJ databases">
        <title>Annotation of Culex pipiens quinquefasciatus.</title>
        <authorList>
            <consortium name="The Broad Institute Genome Sequencing Platform"/>
            <person name="Atkinson P.W."/>
            <person name="Hemingway J."/>
            <person name="Christensen B.M."/>
            <person name="Higgs S."/>
            <person name="Kodira C."/>
            <person name="Hannick L."/>
            <person name="Megy K."/>
            <person name="O'Leary S."/>
            <person name="Pearson M."/>
            <person name="Haas B.J."/>
            <person name="Mauceli E."/>
            <person name="Wortman J.R."/>
            <person name="Lee N.H."/>
            <person name="Guigo R."/>
            <person name="Stanke M."/>
            <person name="Alvarado L."/>
            <person name="Amedeo P."/>
            <person name="Antoine C.H."/>
            <person name="Arensburger P."/>
            <person name="Bidwell S.L."/>
            <person name="Crawford M."/>
            <person name="Camaro F."/>
            <person name="Devon K."/>
            <person name="Engels R."/>
            <person name="Hammond M."/>
            <person name="Howarth C."/>
            <person name="Koehrsen M."/>
            <person name="Lawson D."/>
            <person name="Montgomery P."/>
            <person name="Nene V."/>
            <person name="Nusbaum C."/>
            <person name="Puiu D."/>
            <person name="Romero-Severson J."/>
            <person name="Severson D.W."/>
            <person name="Shumway M."/>
            <person name="Sisk P."/>
            <person name="Stolte C."/>
            <person name="Zeng Q."/>
            <person name="Eisenstadt E."/>
            <person name="Fraser-Liggett C."/>
            <person name="Strausberg R."/>
            <person name="Galagan J."/>
            <person name="Birren B."/>
            <person name="Collins F.H."/>
        </authorList>
    </citation>
    <scope>NUCLEOTIDE SEQUENCE [LARGE SCALE GENOMIC DNA]</scope>
    <source>
        <strain evidence="2">JHB</strain>
    </source>
</reference>
<keyword evidence="1" id="KW-0175">Coiled coil</keyword>
<dbReference type="KEGG" id="cqu:CpipJ_CPIJ010055"/>
<dbReference type="InParanoid" id="B0WS84"/>
<keyword evidence="4" id="KW-1185">Reference proteome</keyword>
<sequence length="305" mass="36408">MSFSSQRTFFRVPFRDEEPRRLPERKRSDCQLKSYHSCADFRAMSMDPKVSAQYAMDVVHKARWPRVRVRPSEGLTREYLMFIETEELIDFVMSFIEELKKAKMKLAEYEQNRRDQQKQLELVQRAAEQELIQRRTEVVDQAKVEEELADLKEIILRLKCKADRCDCLEQENHCLRKKIHCLKKEKKPEMKEKCDEKIDCGDSPQVDCDRVKAEMALIRNYCEELKQQKRTLMEELQKSKINHCKDSNLRNQLIQEQCRREQLQEKFDNLQKVVELAKPSSIVKDTQILDGHFCCHLLVPWISHE</sequence>
<organism>
    <name type="scientific">Culex quinquefasciatus</name>
    <name type="common">Southern house mosquito</name>
    <name type="synonym">Culex pungens</name>
    <dbReference type="NCBI Taxonomy" id="7176"/>
    <lineage>
        <taxon>Eukaryota</taxon>
        <taxon>Metazoa</taxon>
        <taxon>Ecdysozoa</taxon>
        <taxon>Arthropoda</taxon>
        <taxon>Hexapoda</taxon>
        <taxon>Insecta</taxon>
        <taxon>Pterygota</taxon>
        <taxon>Neoptera</taxon>
        <taxon>Endopterygota</taxon>
        <taxon>Diptera</taxon>
        <taxon>Nematocera</taxon>
        <taxon>Culicoidea</taxon>
        <taxon>Culicidae</taxon>
        <taxon>Culicinae</taxon>
        <taxon>Culicini</taxon>
        <taxon>Culex</taxon>
        <taxon>Culex</taxon>
    </lineage>
</organism>
<dbReference type="VEuPathDB" id="VectorBase:CQUJHB009932"/>
<dbReference type="EnsemblMetazoa" id="CPIJ010055-RA">
    <property type="protein sequence ID" value="CPIJ010055-PA"/>
    <property type="gene ID" value="CPIJ010055"/>
</dbReference>
<evidence type="ECO:0000256" key="1">
    <source>
        <dbReference type="SAM" id="Coils"/>
    </source>
</evidence>
<feature type="coiled-coil region" evidence="1">
    <location>
        <begin position="92"/>
        <end position="273"/>
    </location>
</feature>
<accession>B0WS84</accession>
<dbReference type="STRING" id="7176.B0WS84"/>
<proteinExistence type="predicted"/>
<dbReference type="AlphaFoldDB" id="B0WS84"/>
<reference evidence="3" key="2">
    <citation type="submission" date="2021-02" db="UniProtKB">
        <authorList>
            <consortium name="EnsemblMetazoa"/>
        </authorList>
    </citation>
    <scope>IDENTIFICATION</scope>
    <source>
        <strain evidence="3">JHB</strain>
    </source>
</reference>
<protein>
    <submittedName>
        <fullName evidence="2 3">Uncharacterized protein</fullName>
    </submittedName>
</protein>
<dbReference type="OMA" id="CADFRAM"/>
<name>B0WS84_CULQU</name>
<evidence type="ECO:0000313" key="3">
    <source>
        <dbReference type="EnsemblMetazoa" id="CPIJ010055-PA"/>
    </source>
</evidence>
<dbReference type="OrthoDB" id="7764536at2759"/>
<gene>
    <name evidence="3" type="primary">6042454</name>
    <name evidence="2" type="ORF">CpipJ_CPIJ010055</name>
</gene>
<dbReference type="Proteomes" id="UP000002320">
    <property type="component" value="Unassembled WGS sequence"/>
</dbReference>
<dbReference type="EMBL" id="DS232066">
    <property type="protein sequence ID" value="EDS33711.1"/>
    <property type="molecule type" value="Genomic_DNA"/>
</dbReference>
<dbReference type="HOGENOM" id="CLU_912912_0_0_1"/>
<evidence type="ECO:0000313" key="2">
    <source>
        <dbReference type="EMBL" id="EDS33711.1"/>
    </source>
</evidence>
<evidence type="ECO:0000313" key="4">
    <source>
        <dbReference type="Proteomes" id="UP000002320"/>
    </source>
</evidence>
<dbReference type="VEuPathDB" id="VectorBase:CPIJ010055"/>